<organism evidence="9 10">
    <name type="scientific">Fibrella forsythiae</name>
    <dbReference type="NCBI Taxonomy" id="2817061"/>
    <lineage>
        <taxon>Bacteria</taxon>
        <taxon>Pseudomonadati</taxon>
        <taxon>Bacteroidota</taxon>
        <taxon>Cytophagia</taxon>
        <taxon>Cytophagales</taxon>
        <taxon>Spirosomataceae</taxon>
        <taxon>Fibrella</taxon>
    </lineage>
</organism>
<keyword evidence="6" id="KW-1133">Transmembrane helix</keyword>
<reference evidence="9 10" key="1">
    <citation type="submission" date="2021-03" db="EMBL/GenBank/DDBJ databases">
        <title>Fibrella sp. HMF5405 genome sequencing and assembly.</title>
        <authorList>
            <person name="Kang H."/>
            <person name="Kim H."/>
            <person name="Bae S."/>
            <person name="Joh K."/>
        </authorList>
    </citation>
    <scope>NUCLEOTIDE SEQUENCE [LARGE SCALE GENOMIC DNA]</scope>
    <source>
        <strain evidence="9 10">HMF5405</strain>
    </source>
</reference>
<evidence type="ECO:0000259" key="7">
    <source>
        <dbReference type="Pfam" id="PF04542"/>
    </source>
</evidence>
<keyword evidence="6" id="KW-0472">Membrane</keyword>
<dbReference type="SUPFAM" id="SSF88659">
    <property type="entry name" value="Sigma3 and sigma4 domains of RNA polymerase sigma factors"/>
    <property type="match status" value="1"/>
</dbReference>
<gene>
    <name evidence="9" type="ORF">J2I46_17910</name>
</gene>
<evidence type="ECO:0000313" key="9">
    <source>
        <dbReference type="EMBL" id="MBO0950477.1"/>
    </source>
</evidence>
<dbReference type="SUPFAM" id="SSF88946">
    <property type="entry name" value="Sigma2 domain of RNA polymerase sigma factors"/>
    <property type="match status" value="1"/>
</dbReference>
<evidence type="ECO:0000259" key="8">
    <source>
        <dbReference type="Pfam" id="PF08281"/>
    </source>
</evidence>
<keyword evidence="4" id="KW-0238">DNA-binding</keyword>
<evidence type="ECO:0000256" key="1">
    <source>
        <dbReference type="ARBA" id="ARBA00010641"/>
    </source>
</evidence>
<dbReference type="Pfam" id="PF08281">
    <property type="entry name" value="Sigma70_r4_2"/>
    <property type="match status" value="1"/>
</dbReference>
<comment type="caution">
    <text evidence="9">The sequence shown here is derived from an EMBL/GenBank/DDBJ whole genome shotgun (WGS) entry which is preliminary data.</text>
</comment>
<accession>A0ABS3JNJ4</accession>
<feature type="transmembrane region" description="Helical" evidence="6">
    <location>
        <begin position="177"/>
        <end position="195"/>
    </location>
</feature>
<dbReference type="InterPro" id="IPR039425">
    <property type="entry name" value="RNA_pol_sigma-70-like"/>
</dbReference>
<protein>
    <submittedName>
        <fullName evidence="9">Sigma-70 family RNA polymerase sigma factor</fullName>
    </submittedName>
</protein>
<comment type="similarity">
    <text evidence="1">Belongs to the sigma-70 factor family. ECF subfamily.</text>
</comment>
<keyword evidence="5" id="KW-0804">Transcription</keyword>
<evidence type="ECO:0000256" key="2">
    <source>
        <dbReference type="ARBA" id="ARBA00023015"/>
    </source>
</evidence>
<evidence type="ECO:0000256" key="3">
    <source>
        <dbReference type="ARBA" id="ARBA00023082"/>
    </source>
</evidence>
<dbReference type="InterPro" id="IPR013325">
    <property type="entry name" value="RNA_pol_sigma_r2"/>
</dbReference>
<dbReference type="Gene3D" id="1.10.10.10">
    <property type="entry name" value="Winged helix-like DNA-binding domain superfamily/Winged helix DNA-binding domain"/>
    <property type="match status" value="1"/>
</dbReference>
<dbReference type="NCBIfam" id="TIGR02937">
    <property type="entry name" value="sigma70-ECF"/>
    <property type="match status" value="1"/>
</dbReference>
<dbReference type="EMBL" id="JAFMYW010000005">
    <property type="protein sequence ID" value="MBO0950477.1"/>
    <property type="molecule type" value="Genomic_DNA"/>
</dbReference>
<dbReference type="InterPro" id="IPR013249">
    <property type="entry name" value="RNA_pol_sigma70_r4_t2"/>
</dbReference>
<name>A0ABS3JNJ4_9BACT</name>
<dbReference type="InterPro" id="IPR014284">
    <property type="entry name" value="RNA_pol_sigma-70_dom"/>
</dbReference>
<keyword evidence="10" id="KW-1185">Reference proteome</keyword>
<evidence type="ECO:0000256" key="6">
    <source>
        <dbReference type="SAM" id="Phobius"/>
    </source>
</evidence>
<dbReference type="PANTHER" id="PTHR43133:SF8">
    <property type="entry name" value="RNA POLYMERASE SIGMA FACTOR HI_1459-RELATED"/>
    <property type="match status" value="1"/>
</dbReference>
<dbReference type="RefSeq" id="WP_207330426.1">
    <property type="nucleotide sequence ID" value="NZ_JAFMYW010000005.1"/>
</dbReference>
<evidence type="ECO:0000256" key="4">
    <source>
        <dbReference type="ARBA" id="ARBA00023125"/>
    </source>
</evidence>
<dbReference type="PANTHER" id="PTHR43133">
    <property type="entry name" value="RNA POLYMERASE ECF-TYPE SIGMA FACTO"/>
    <property type="match status" value="1"/>
</dbReference>
<feature type="domain" description="RNA polymerase sigma factor 70 region 4 type 2" evidence="8">
    <location>
        <begin position="121"/>
        <end position="173"/>
    </location>
</feature>
<dbReference type="CDD" id="cd06171">
    <property type="entry name" value="Sigma70_r4"/>
    <property type="match status" value="1"/>
</dbReference>
<keyword evidence="6" id="KW-0812">Transmembrane</keyword>
<dbReference type="Gene3D" id="1.10.1740.10">
    <property type="match status" value="1"/>
</dbReference>
<evidence type="ECO:0000256" key="5">
    <source>
        <dbReference type="ARBA" id="ARBA00023163"/>
    </source>
</evidence>
<dbReference type="Pfam" id="PF04542">
    <property type="entry name" value="Sigma70_r2"/>
    <property type="match status" value="1"/>
</dbReference>
<keyword evidence="3" id="KW-0731">Sigma factor</keyword>
<proteinExistence type="inferred from homology"/>
<dbReference type="InterPro" id="IPR013324">
    <property type="entry name" value="RNA_pol_sigma_r3/r4-like"/>
</dbReference>
<dbReference type="Proteomes" id="UP000664628">
    <property type="component" value="Unassembled WGS sequence"/>
</dbReference>
<sequence>MKHLTDEELVQLYLSTQRNTYFEALYARYCDKVFRKCLSFTKNRERAEDFTHDIFIRVVTKLGSFREQAKFSTWLYSVTYNYCMDQLRSPRQKEVYSDDPYETLANYADDEDADIAEMEAQRLNQALDYLTPDERGLLMMKYQDDISIREIADGQNLTESAVKMRLMRAKEKLRRRYIEALIFWVLVGLKALTFWK</sequence>
<dbReference type="InterPro" id="IPR007627">
    <property type="entry name" value="RNA_pol_sigma70_r2"/>
</dbReference>
<keyword evidence="2" id="KW-0805">Transcription regulation</keyword>
<feature type="domain" description="RNA polymerase sigma-70 region 2" evidence="7">
    <location>
        <begin position="25"/>
        <end position="89"/>
    </location>
</feature>
<dbReference type="InterPro" id="IPR036388">
    <property type="entry name" value="WH-like_DNA-bd_sf"/>
</dbReference>
<evidence type="ECO:0000313" key="10">
    <source>
        <dbReference type="Proteomes" id="UP000664628"/>
    </source>
</evidence>